<dbReference type="PANTHER" id="PTHR43156">
    <property type="entry name" value="STAGE II SPORULATION PROTEIN E-RELATED"/>
    <property type="match status" value="1"/>
</dbReference>
<dbReference type="RefSeq" id="WP_221025820.1">
    <property type="nucleotide sequence ID" value="NZ_JAIEZQ010000002.1"/>
</dbReference>
<dbReference type="Proteomes" id="UP000754710">
    <property type="component" value="Unassembled WGS sequence"/>
</dbReference>
<evidence type="ECO:0000313" key="4">
    <source>
        <dbReference type="Proteomes" id="UP000754710"/>
    </source>
</evidence>
<protein>
    <submittedName>
        <fullName evidence="3">Serine/threonine-protein phosphatase</fullName>
    </submittedName>
</protein>
<dbReference type="InterPro" id="IPR001932">
    <property type="entry name" value="PPM-type_phosphatase-like_dom"/>
</dbReference>
<keyword evidence="4" id="KW-1185">Reference proteome</keyword>
<dbReference type="SMART" id="SM00331">
    <property type="entry name" value="PP2C_SIG"/>
    <property type="match status" value="1"/>
</dbReference>
<dbReference type="InterPro" id="IPR052016">
    <property type="entry name" value="Bact_Sigma-Reg"/>
</dbReference>
<accession>A0ABS7RNM8</accession>
<evidence type="ECO:0000256" key="1">
    <source>
        <dbReference type="ARBA" id="ARBA00022801"/>
    </source>
</evidence>
<dbReference type="EMBL" id="JAIEZQ010000002">
    <property type="protein sequence ID" value="MBY9076137.1"/>
    <property type="molecule type" value="Genomic_DNA"/>
</dbReference>
<reference evidence="3 4" key="1">
    <citation type="submission" date="2021-08" db="EMBL/GenBank/DDBJ databases">
        <title>Nocardioides bacterium WL0053 sp. nov., isolated from the sediment.</title>
        <authorList>
            <person name="Wang L."/>
            <person name="Zhang D."/>
            <person name="Zhang A."/>
        </authorList>
    </citation>
    <scope>NUCLEOTIDE SEQUENCE [LARGE SCALE GENOMIC DNA]</scope>
    <source>
        <strain evidence="3 4">WL0053</strain>
    </source>
</reference>
<dbReference type="Gene3D" id="3.30.450.40">
    <property type="match status" value="1"/>
</dbReference>
<dbReference type="PANTHER" id="PTHR43156:SF2">
    <property type="entry name" value="STAGE II SPORULATION PROTEIN E"/>
    <property type="match status" value="1"/>
</dbReference>
<dbReference type="Gene3D" id="3.60.40.10">
    <property type="entry name" value="PPM-type phosphatase domain"/>
    <property type="match status" value="1"/>
</dbReference>
<dbReference type="InterPro" id="IPR029016">
    <property type="entry name" value="GAF-like_dom_sf"/>
</dbReference>
<name>A0ABS7RNM8_9ACTN</name>
<dbReference type="SUPFAM" id="SSF81606">
    <property type="entry name" value="PP2C-like"/>
    <property type="match status" value="1"/>
</dbReference>
<feature type="domain" description="PPM-type phosphatase" evidence="2">
    <location>
        <begin position="204"/>
        <end position="415"/>
    </location>
</feature>
<sequence>MERGRGLRAVASVLDAAEAASPVEAVEAVTSELRRALGATSASFLIADLSGRAMVRLAHVRLPAAGAPRNSRRLAEGERRDVEESATVMAFDGGAVEQAVRTQEVRVLGPDQQPEVPGRPDQWMVLAPVTSRGEAIGLLELCLPEEPDGETVREIAQLAHLLAFVVIANRRHTDLYEWGQRTRPLSLSAEIQHRLLAGPQTCEAGSFTLSGWLEPAAGIAGDTFDFSLARDVLHLSLTDAMGHGVGAALNATLCVGSLRNTRNEGLSLLDQVTAANLALAEHAAVGMLEDYVTGLIGRVDLRTGAMELVNAGHVAPYLARGSRVSAVELPVDFPLGLFLDSTYRGSRVHLEPGDRFVLVTDGMLERNAADLDLPAAITETRLLHPREAVRALADRVLDATGHALSDDATVLCLDWHGGHGRDRGSIHGAEPGRASQPLP</sequence>
<dbReference type="InterPro" id="IPR036457">
    <property type="entry name" value="PPM-type-like_dom_sf"/>
</dbReference>
<keyword evidence="1" id="KW-0378">Hydrolase</keyword>
<gene>
    <name evidence="3" type="ORF">K1X13_14975</name>
</gene>
<evidence type="ECO:0000259" key="2">
    <source>
        <dbReference type="SMART" id="SM00331"/>
    </source>
</evidence>
<dbReference type="SUPFAM" id="SSF55781">
    <property type="entry name" value="GAF domain-like"/>
    <property type="match status" value="1"/>
</dbReference>
<comment type="caution">
    <text evidence="3">The sequence shown here is derived from an EMBL/GenBank/DDBJ whole genome shotgun (WGS) entry which is preliminary data.</text>
</comment>
<evidence type="ECO:0000313" key="3">
    <source>
        <dbReference type="EMBL" id="MBY9076137.1"/>
    </source>
</evidence>
<organism evidence="3 4">
    <name type="scientific">Nocardioides jiangsuensis</name>
    <dbReference type="NCBI Taxonomy" id="2866161"/>
    <lineage>
        <taxon>Bacteria</taxon>
        <taxon>Bacillati</taxon>
        <taxon>Actinomycetota</taxon>
        <taxon>Actinomycetes</taxon>
        <taxon>Propionibacteriales</taxon>
        <taxon>Nocardioidaceae</taxon>
        <taxon>Nocardioides</taxon>
    </lineage>
</organism>
<proteinExistence type="predicted"/>
<dbReference type="Pfam" id="PF07228">
    <property type="entry name" value="SpoIIE"/>
    <property type="match status" value="1"/>
</dbReference>